<reference evidence="11 12" key="1">
    <citation type="journal article" date="2013" name="Nature">
        <title>The genomes of four tapeworm species reveal adaptations to parasitism.</title>
        <authorList>
            <person name="Tsai I.J."/>
            <person name="Zarowiecki M."/>
            <person name="Holroyd N."/>
            <person name="Garciarrubio A."/>
            <person name="Sanchez-Flores A."/>
            <person name="Brooks K.L."/>
            <person name="Tracey A."/>
            <person name="Bobes R.J."/>
            <person name="Fragoso G."/>
            <person name="Sciutto E."/>
            <person name="Aslett M."/>
            <person name="Beasley H."/>
            <person name="Bennett H.M."/>
            <person name="Cai J."/>
            <person name="Camicia F."/>
            <person name="Clark R."/>
            <person name="Cucher M."/>
            <person name="De Silva N."/>
            <person name="Day T.A."/>
            <person name="Deplazes P."/>
            <person name="Estrada K."/>
            <person name="Fernandez C."/>
            <person name="Holland P.W."/>
            <person name="Hou J."/>
            <person name="Hu S."/>
            <person name="Huckvale T."/>
            <person name="Hung S.S."/>
            <person name="Kamenetzky L."/>
            <person name="Keane J.A."/>
            <person name="Kiss F."/>
            <person name="Koziol U."/>
            <person name="Lambert O."/>
            <person name="Liu K."/>
            <person name="Luo X."/>
            <person name="Luo Y."/>
            <person name="Macchiaroli N."/>
            <person name="Nichol S."/>
            <person name="Paps J."/>
            <person name="Parkinson J."/>
            <person name="Pouchkina-Stantcheva N."/>
            <person name="Riddiford N."/>
            <person name="Rosenzvit M."/>
            <person name="Salinas G."/>
            <person name="Wasmuth J.D."/>
            <person name="Zamanian M."/>
            <person name="Zheng Y."/>
            <person name="Cai X."/>
            <person name="Soberon X."/>
            <person name="Olson P.D."/>
            <person name="Laclette J.P."/>
            <person name="Brehm K."/>
            <person name="Berriman M."/>
            <person name="Garciarrubio A."/>
            <person name="Bobes R.J."/>
            <person name="Fragoso G."/>
            <person name="Sanchez-Flores A."/>
            <person name="Estrada K."/>
            <person name="Cevallos M.A."/>
            <person name="Morett E."/>
            <person name="Gonzalez V."/>
            <person name="Portillo T."/>
            <person name="Ochoa-Leyva A."/>
            <person name="Jose M.V."/>
            <person name="Sciutto E."/>
            <person name="Landa A."/>
            <person name="Jimenez L."/>
            <person name="Valdes V."/>
            <person name="Carrero J.C."/>
            <person name="Larralde C."/>
            <person name="Morales-Montor J."/>
            <person name="Limon-Lason J."/>
            <person name="Soberon X."/>
            <person name="Laclette J.P."/>
        </authorList>
    </citation>
    <scope>NUCLEOTIDE SEQUENCE [LARGE SCALE GENOMIC DNA]</scope>
</reference>
<dbReference type="Gene3D" id="2.60.200.10">
    <property type="match status" value="1"/>
</dbReference>
<dbReference type="Proteomes" id="UP000492820">
    <property type="component" value="Unassembled WGS sequence"/>
</dbReference>
<dbReference type="SUPFAM" id="SSF49879">
    <property type="entry name" value="SMAD/FHA domain"/>
    <property type="match status" value="1"/>
</dbReference>
<dbReference type="PROSITE" id="PS51076">
    <property type="entry name" value="MH2"/>
    <property type="match status" value="1"/>
</dbReference>
<dbReference type="Pfam" id="PF03166">
    <property type="entry name" value="MH2"/>
    <property type="match status" value="1"/>
</dbReference>
<keyword evidence="6 7" id="KW-0539">Nucleus</keyword>
<dbReference type="InterPro" id="IPR013019">
    <property type="entry name" value="MAD_homology_MH1"/>
</dbReference>
<dbReference type="PANTHER" id="PTHR13703">
    <property type="entry name" value="SMAD"/>
    <property type="match status" value="1"/>
</dbReference>
<evidence type="ECO:0000256" key="6">
    <source>
        <dbReference type="ARBA" id="ARBA00023242"/>
    </source>
</evidence>
<dbReference type="InterPro" id="IPR013790">
    <property type="entry name" value="Dwarfin"/>
</dbReference>
<dbReference type="GO" id="GO:0071144">
    <property type="term" value="C:heteromeric SMAD protein complex"/>
    <property type="evidence" value="ECO:0007669"/>
    <property type="project" value="TreeGrafter"/>
</dbReference>
<comment type="similarity">
    <text evidence="1 7">Belongs to the dwarfin/SMAD family.</text>
</comment>
<dbReference type="GO" id="GO:0005737">
    <property type="term" value="C:cytoplasm"/>
    <property type="evidence" value="ECO:0007669"/>
    <property type="project" value="UniProtKB-SubCell"/>
</dbReference>
<dbReference type="OrthoDB" id="5794312at2759"/>
<dbReference type="GO" id="GO:0009653">
    <property type="term" value="P:anatomical structure morphogenesis"/>
    <property type="evidence" value="ECO:0007669"/>
    <property type="project" value="TreeGrafter"/>
</dbReference>
<dbReference type="SUPFAM" id="SSF56366">
    <property type="entry name" value="SMAD MH1 domain"/>
    <property type="match status" value="1"/>
</dbReference>
<dbReference type="CDD" id="cd10490">
    <property type="entry name" value="MH1_SMAD_1_5_9"/>
    <property type="match status" value="1"/>
</dbReference>
<evidence type="ECO:0000256" key="2">
    <source>
        <dbReference type="ARBA" id="ARBA00022723"/>
    </source>
</evidence>
<dbReference type="Gene3D" id="3.90.520.10">
    <property type="entry name" value="SMAD MH1 domain"/>
    <property type="match status" value="1"/>
</dbReference>
<dbReference type="GO" id="GO:0000981">
    <property type="term" value="F:DNA-binding transcription factor activity, RNA polymerase II-specific"/>
    <property type="evidence" value="ECO:0007669"/>
    <property type="project" value="TreeGrafter"/>
</dbReference>
<feature type="domain" description="MH2" evidence="10">
    <location>
        <begin position="216"/>
        <end position="410"/>
    </location>
</feature>
<dbReference type="InterPro" id="IPR001132">
    <property type="entry name" value="SMAD_dom_Dwarfin-type"/>
</dbReference>
<accession>A0A068WFR8</accession>
<evidence type="ECO:0000256" key="7">
    <source>
        <dbReference type="RuleBase" id="RU361195"/>
    </source>
</evidence>
<dbReference type="FunFam" id="3.90.520.10:FF:000001">
    <property type="entry name" value="Mothers against decapentaplegic homolog"/>
    <property type="match status" value="1"/>
</dbReference>
<name>A0A068WFR8_ECHGR</name>
<sequence length="410" mass="46284">MLLNGVLISVGLAIFPLVYRKALELQSGSCTGDDAAPLMLDQSIDLIKRDLFNLPFTGALGWKQGDEESKWAQKAIETLVKKLKKRKGVVDRLQYALSHPGEPSECVSIPRSLDGRIQVSHRKGFPHVIYCRVWRWPDLQSHHELKSLECCQFPFDSKQKEICINPYHYKRVDYPVLPPVLVPRQSEYPTVKEGQATSAFEFPDSQSIAYQEPRYWCTVVYYEMNTRVGEAYFASSPSVLVDGFTNPSKISDRFSLGILSNINRTPVVENTRKQIGKGIHLYTVAGDTFIECLSDSSVFVQSRLCNESHGFHPTTVVKIPPGCSLKVFSNSEFTRLLHQTVSLGVEAVYDIVKVCTLRLSFVKGWGAEYHRQDVTSTPCWVEIHLRGPLFWLDRVLRQMGPSPNPVSSVS</sequence>
<dbReference type="PROSITE" id="PS51075">
    <property type="entry name" value="MH1"/>
    <property type="match status" value="1"/>
</dbReference>
<dbReference type="GO" id="GO:0030509">
    <property type="term" value="P:BMP signaling pathway"/>
    <property type="evidence" value="ECO:0007669"/>
    <property type="project" value="TreeGrafter"/>
</dbReference>
<evidence type="ECO:0000256" key="8">
    <source>
        <dbReference type="SAM" id="SignalP"/>
    </source>
</evidence>
<evidence type="ECO:0000313" key="12">
    <source>
        <dbReference type="Proteomes" id="UP000492820"/>
    </source>
</evidence>
<evidence type="ECO:0000313" key="11">
    <source>
        <dbReference type="EMBL" id="CDS16509.1"/>
    </source>
</evidence>
<dbReference type="Pfam" id="PF03165">
    <property type="entry name" value="MH1"/>
    <property type="match status" value="1"/>
</dbReference>
<dbReference type="InterPro" id="IPR003619">
    <property type="entry name" value="MAD_homology1_Dwarfin-type"/>
</dbReference>
<feature type="signal peptide" evidence="8">
    <location>
        <begin position="1"/>
        <end position="20"/>
    </location>
</feature>
<evidence type="ECO:0000256" key="1">
    <source>
        <dbReference type="ARBA" id="ARBA00005545"/>
    </source>
</evidence>
<organism evidence="11">
    <name type="scientific">Echinococcus granulosus</name>
    <name type="common">Hydatid tapeworm</name>
    <dbReference type="NCBI Taxonomy" id="6210"/>
    <lineage>
        <taxon>Eukaryota</taxon>
        <taxon>Metazoa</taxon>
        <taxon>Spiralia</taxon>
        <taxon>Lophotrochozoa</taxon>
        <taxon>Platyhelminthes</taxon>
        <taxon>Cestoda</taxon>
        <taxon>Eucestoda</taxon>
        <taxon>Cyclophyllidea</taxon>
        <taxon>Taeniidae</taxon>
        <taxon>Echinococcus</taxon>
        <taxon>Echinococcus granulosus group</taxon>
    </lineage>
</organism>
<dbReference type="WBParaSite" id="EgrG_000893400">
    <property type="protein sequence ID" value="EgrG_000893400"/>
    <property type="gene ID" value="EgrG_000893400"/>
</dbReference>
<dbReference type="EMBL" id="LK028576">
    <property type="protein sequence ID" value="CDS16509.1"/>
    <property type="molecule type" value="Genomic_DNA"/>
</dbReference>
<dbReference type="InterPro" id="IPR008984">
    <property type="entry name" value="SMAD_FHA_dom_sf"/>
</dbReference>
<dbReference type="GO" id="GO:0000978">
    <property type="term" value="F:RNA polymerase II cis-regulatory region sequence-specific DNA binding"/>
    <property type="evidence" value="ECO:0007669"/>
    <property type="project" value="TreeGrafter"/>
</dbReference>
<keyword evidence="3" id="KW-0862">Zinc</keyword>
<dbReference type="AlphaFoldDB" id="A0A068WFR8"/>
<reference evidence="13" key="3">
    <citation type="submission" date="2020-10" db="UniProtKB">
        <authorList>
            <consortium name="WormBaseParasite"/>
        </authorList>
    </citation>
    <scope>IDENTIFICATION</scope>
</reference>
<evidence type="ECO:0000313" key="13">
    <source>
        <dbReference type="WBParaSite" id="EgrG_000893400"/>
    </source>
</evidence>
<keyword evidence="4 7" id="KW-0805">Transcription regulation</keyword>
<evidence type="ECO:0000256" key="3">
    <source>
        <dbReference type="ARBA" id="ARBA00022833"/>
    </source>
</evidence>
<dbReference type="SMART" id="SM00524">
    <property type="entry name" value="DWB"/>
    <property type="match status" value="1"/>
</dbReference>
<feature type="chain" id="PRO_5033210040" description="Mothers against decapentaplegic homolog" evidence="8">
    <location>
        <begin position="21"/>
        <end position="410"/>
    </location>
</feature>
<dbReference type="SMART" id="SM00523">
    <property type="entry name" value="DWA"/>
    <property type="match status" value="1"/>
</dbReference>
<evidence type="ECO:0000256" key="5">
    <source>
        <dbReference type="ARBA" id="ARBA00023163"/>
    </source>
</evidence>
<dbReference type="GO" id="GO:0046872">
    <property type="term" value="F:metal ion binding"/>
    <property type="evidence" value="ECO:0007669"/>
    <property type="project" value="UniProtKB-KW"/>
</dbReference>
<keyword evidence="2" id="KW-0479">Metal-binding</keyword>
<evidence type="ECO:0000259" key="9">
    <source>
        <dbReference type="PROSITE" id="PS51075"/>
    </source>
</evidence>
<keyword evidence="7" id="KW-0963">Cytoplasm</keyword>
<dbReference type="GO" id="GO:0060395">
    <property type="term" value="P:SMAD protein signal transduction"/>
    <property type="evidence" value="ECO:0007669"/>
    <property type="project" value="TreeGrafter"/>
</dbReference>
<gene>
    <name evidence="11" type="ORF">EgrG_000893400</name>
</gene>
<dbReference type="GO" id="GO:0070411">
    <property type="term" value="F:I-SMAD binding"/>
    <property type="evidence" value="ECO:0007669"/>
    <property type="project" value="TreeGrafter"/>
</dbReference>
<comment type="subcellular location">
    <subcellularLocation>
        <location evidence="7">Cytoplasm</location>
    </subcellularLocation>
    <subcellularLocation>
        <location evidence="7">Nucleus</location>
    </subcellularLocation>
</comment>
<evidence type="ECO:0000256" key="4">
    <source>
        <dbReference type="ARBA" id="ARBA00023015"/>
    </source>
</evidence>
<protein>
    <recommendedName>
        <fullName evidence="7">Mothers against decapentaplegic homolog</fullName>
        <shortName evidence="7">MAD homolog</shortName>
        <shortName evidence="7">Mothers against DPP homolog</shortName>
    </recommendedName>
    <alternativeName>
        <fullName evidence="7">SMAD family member</fullName>
    </alternativeName>
</protein>
<keyword evidence="8" id="KW-0732">Signal</keyword>
<evidence type="ECO:0000259" key="10">
    <source>
        <dbReference type="PROSITE" id="PS51076"/>
    </source>
</evidence>
<feature type="domain" description="MH1" evidence="9">
    <location>
        <begin position="46"/>
        <end position="178"/>
    </location>
</feature>
<dbReference type="InterPro" id="IPR036578">
    <property type="entry name" value="SMAD_MH1_sf"/>
</dbReference>
<keyword evidence="5 7" id="KW-0804">Transcription</keyword>
<dbReference type="GO" id="GO:0030154">
    <property type="term" value="P:cell differentiation"/>
    <property type="evidence" value="ECO:0007669"/>
    <property type="project" value="TreeGrafter"/>
</dbReference>
<proteinExistence type="inferred from homology"/>
<dbReference type="InterPro" id="IPR017855">
    <property type="entry name" value="SMAD-like_dom_sf"/>
</dbReference>
<reference evidence="11" key="2">
    <citation type="submission" date="2014-06" db="EMBL/GenBank/DDBJ databases">
        <authorList>
            <person name="Aslett M."/>
        </authorList>
    </citation>
    <scope>NUCLEOTIDE SEQUENCE</scope>
</reference>